<accession>A0AAV2FK96</accession>
<keyword evidence="2" id="KW-1185">Reference proteome</keyword>
<dbReference type="AlphaFoldDB" id="A0AAV2FK96"/>
<evidence type="ECO:0008006" key="3">
    <source>
        <dbReference type="Google" id="ProtNLM"/>
    </source>
</evidence>
<reference evidence="1 2" key="1">
    <citation type="submission" date="2024-04" db="EMBL/GenBank/DDBJ databases">
        <authorList>
            <person name="Fracassetti M."/>
        </authorList>
    </citation>
    <scope>NUCLEOTIDE SEQUENCE [LARGE SCALE GENOMIC DNA]</scope>
</reference>
<evidence type="ECO:0000313" key="1">
    <source>
        <dbReference type="EMBL" id="CAL1398734.1"/>
    </source>
</evidence>
<gene>
    <name evidence="1" type="ORF">LTRI10_LOCUS38952</name>
</gene>
<sequence length="67" mass="7724">MGNFTEDNLNNIHPKPEDFCEMELWIRVIDMPSAYRNKGMVEKIAGKYGRFLLLGEWNSGIWSVSCA</sequence>
<organism evidence="1 2">
    <name type="scientific">Linum trigynum</name>
    <dbReference type="NCBI Taxonomy" id="586398"/>
    <lineage>
        <taxon>Eukaryota</taxon>
        <taxon>Viridiplantae</taxon>
        <taxon>Streptophyta</taxon>
        <taxon>Embryophyta</taxon>
        <taxon>Tracheophyta</taxon>
        <taxon>Spermatophyta</taxon>
        <taxon>Magnoliopsida</taxon>
        <taxon>eudicotyledons</taxon>
        <taxon>Gunneridae</taxon>
        <taxon>Pentapetalae</taxon>
        <taxon>rosids</taxon>
        <taxon>fabids</taxon>
        <taxon>Malpighiales</taxon>
        <taxon>Linaceae</taxon>
        <taxon>Linum</taxon>
    </lineage>
</organism>
<evidence type="ECO:0000313" key="2">
    <source>
        <dbReference type="Proteomes" id="UP001497516"/>
    </source>
</evidence>
<dbReference type="Proteomes" id="UP001497516">
    <property type="component" value="Chromosome 7"/>
</dbReference>
<name>A0AAV2FK96_9ROSI</name>
<proteinExistence type="predicted"/>
<dbReference type="EMBL" id="OZ034820">
    <property type="protein sequence ID" value="CAL1398734.1"/>
    <property type="molecule type" value="Genomic_DNA"/>
</dbReference>
<protein>
    <recommendedName>
        <fullName evidence="3">DUF4283 domain-containing protein</fullName>
    </recommendedName>
</protein>